<dbReference type="Gene3D" id="3.40.1110.10">
    <property type="entry name" value="Calcium-transporting ATPase, cytoplasmic domain N"/>
    <property type="match status" value="1"/>
</dbReference>
<organism evidence="12 13">
    <name type="scientific">Zobellella aerophila</name>
    <dbReference type="NCBI Taxonomy" id="870480"/>
    <lineage>
        <taxon>Bacteria</taxon>
        <taxon>Pseudomonadati</taxon>
        <taxon>Pseudomonadota</taxon>
        <taxon>Gammaproteobacteria</taxon>
        <taxon>Aeromonadales</taxon>
        <taxon>Aeromonadaceae</taxon>
        <taxon>Zobellella</taxon>
    </lineage>
</organism>
<evidence type="ECO:0000256" key="5">
    <source>
        <dbReference type="ARBA" id="ARBA00022741"/>
    </source>
</evidence>
<keyword evidence="9 10" id="KW-0472">Membrane</keyword>
<feature type="transmembrane region" description="Helical" evidence="10">
    <location>
        <begin position="775"/>
        <end position="794"/>
    </location>
</feature>
<keyword evidence="7" id="KW-1278">Translocase</keyword>
<feature type="transmembrane region" description="Helical" evidence="10">
    <location>
        <begin position="431"/>
        <end position="453"/>
    </location>
</feature>
<dbReference type="CDD" id="cd00371">
    <property type="entry name" value="HMA"/>
    <property type="match status" value="2"/>
</dbReference>
<sequence>MTSFTTTAADAAGKAPALSVQLPISGMSCASCVRRVEQALQKAPGVLEATVNLASDKAEVSLVSGTPASVLTEAIEQAGYQTRTEQFELSIIGMSCASCVGRVEKALRQQPGVISASVNLAAETALIEALAGNLDGGRLVAVVRQAGYDAASLSVGRDHDNDNVRREQEQHRLKRAFWLSAALTLPVFVLEMGAHFIPGMHQWIMATLGQPLNWGIQFVLTTLVLFGPGRRFLMHGLPALFRAAPDMNSLVALGSLAAWGFSVVATFAGTLLPAGTRQVYFEAAAVIITLILLGRYLEARAKGRTGEAIQRLLSLQVKTARVRRNDETLELPLAQVQVGDLVLVRPGERVPVDGTVQEGSSYVDESMLTGEPVPVAKEVGDEVVGGTINKNGALTFEATKVGGDTLLAQIIRMVEQAQGAKLPIQALVDKVTAVFVPVVMVVATLTFVLWLWLGPSPALTFALINGVAVLIIACPCAMGLATPTSIMVGTGRAAELGVLFRKGQALQSLRNSKVVAFDKTGTLTKGQPELTDLQVLSDLDEEEVLALVASVEQHSEHPIAEAIVAAARKRELKLAEPEDFKTLTGMGVCAIVKGRRVEVGADRYLKQQGHDLNAFKASAEKLANEGKSPLYAAIDGKLAAVLAVADPIKEGTPAAIGALHELGLKVAMITGDNSGTANAIADRLGIDEVVAEVMPDGKVEALKRLRERFGAVAFVGDGINDAPALAEADVGLAIGTGTDIAIESADVVLMSGDLRAVPNALAVSQATLRNIRQNLFWAFAYNVCLIPLAAGALYPLYGLLLSPMLAAGAMAMSSVFVVGNALRLKTFRSVMAE</sequence>
<dbReference type="InterPro" id="IPR008250">
    <property type="entry name" value="ATPase_P-typ_transduc_dom_A_sf"/>
</dbReference>
<dbReference type="EMBL" id="BAABCX010000002">
    <property type="protein sequence ID" value="GAA3539232.1"/>
    <property type="molecule type" value="Genomic_DNA"/>
</dbReference>
<dbReference type="InterPro" id="IPR044492">
    <property type="entry name" value="P_typ_ATPase_HD_dom"/>
</dbReference>
<evidence type="ECO:0000256" key="9">
    <source>
        <dbReference type="ARBA" id="ARBA00023136"/>
    </source>
</evidence>
<dbReference type="NCBIfam" id="TIGR01525">
    <property type="entry name" value="ATPase-IB_hvy"/>
    <property type="match status" value="1"/>
</dbReference>
<evidence type="ECO:0000259" key="11">
    <source>
        <dbReference type="PROSITE" id="PS50846"/>
    </source>
</evidence>
<protein>
    <submittedName>
        <fullName evidence="12">Heavy metal translocating P-type ATPase</fullName>
    </submittedName>
</protein>
<feature type="domain" description="HMA" evidence="11">
    <location>
        <begin position="85"/>
        <end position="151"/>
    </location>
</feature>
<dbReference type="InterPro" id="IPR036163">
    <property type="entry name" value="HMA_dom_sf"/>
</dbReference>
<gene>
    <name evidence="12" type="ORF">GCM10022394_18670</name>
</gene>
<keyword evidence="6 10" id="KW-0067">ATP-binding</keyword>
<keyword evidence="10" id="KW-1003">Cell membrane</keyword>
<keyword evidence="8 10" id="KW-1133">Transmembrane helix</keyword>
<evidence type="ECO:0000256" key="4">
    <source>
        <dbReference type="ARBA" id="ARBA00022723"/>
    </source>
</evidence>
<dbReference type="PROSITE" id="PS01047">
    <property type="entry name" value="HMA_1"/>
    <property type="match status" value="2"/>
</dbReference>
<dbReference type="Gene3D" id="2.70.150.10">
    <property type="entry name" value="Calcium-transporting ATPase, cytoplasmic transduction domain A"/>
    <property type="match status" value="1"/>
</dbReference>
<dbReference type="PRINTS" id="PR00119">
    <property type="entry name" value="CATATPASE"/>
</dbReference>
<dbReference type="InterPro" id="IPR001757">
    <property type="entry name" value="P_typ_ATPase"/>
</dbReference>
<dbReference type="SUPFAM" id="SSF55008">
    <property type="entry name" value="HMA, heavy metal-associated domain"/>
    <property type="match status" value="2"/>
</dbReference>
<feature type="transmembrane region" description="Helical" evidence="10">
    <location>
        <begin position="800"/>
        <end position="822"/>
    </location>
</feature>
<dbReference type="Pfam" id="PF00702">
    <property type="entry name" value="Hydrolase"/>
    <property type="match status" value="1"/>
</dbReference>
<dbReference type="SUPFAM" id="SSF81653">
    <property type="entry name" value="Calcium ATPase, transduction domain A"/>
    <property type="match status" value="1"/>
</dbReference>
<evidence type="ECO:0000256" key="6">
    <source>
        <dbReference type="ARBA" id="ARBA00022840"/>
    </source>
</evidence>
<dbReference type="SUPFAM" id="SSF81665">
    <property type="entry name" value="Calcium ATPase, transmembrane domain M"/>
    <property type="match status" value="1"/>
</dbReference>
<feature type="transmembrane region" description="Helical" evidence="10">
    <location>
        <begin position="212"/>
        <end position="229"/>
    </location>
</feature>
<keyword evidence="5 10" id="KW-0547">Nucleotide-binding</keyword>
<dbReference type="InterPro" id="IPR023299">
    <property type="entry name" value="ATPase_P-typ_cyto_dom_N"/>
</dbReference>
<dbReference type="InterPro" id="IPR006121">
    <property type="entry name" value="HMA_dom"/>
</dbReference>
<comment type="similarity">
    <text evidence="2 10">Belongs to the cation transport ATPase (P-type) (TC 3.A.3) family. Type IB subfamily.</text>
</comment>
<keyword evidence="3 10" id="KW-0812">Transmembrane</keyword>
<keyword evidence="13" id="KW-1185">Reference proteome</keyword>
<dbReference type="Proteomes" id="UP001500795">
    <property type="component" value="Unassembled WGS sequence"/>
</dbReference>
<dbReference type="RefSeq" id="WP_344957235.1">
    <property type="nucleotide sequence ID" value="NZ_BAABCX010000002.1"/>
</dbReference>
<dbReference type="PROSITE" id="PS50846">
    <property type="entry name" value="HMA_2"/>
    <property type="match status" value="2"/>
</dbReference>
<accession>A0ABP6VT01</accession>
<dbReference type="NCBIfam" id="TIGR01511">
    <property type="entry name" value="ATPase-IB1_Cu"/>
    <property type="match status" value="1"/>
</dbReference>
<dbReference type="Gene3D" id="3.30.70.100">
    <property type="match status" value="2"/>
</dbReference>
<dbReference type="CDD" id="cd02094">
    <property type="entry name" value="P-type_ATPase_Cu-like"/>
    <property type="match status" value="1"/>
</dbReference>
<dbReference type="SUPFAM" id="SSF56784">
    <property type="entry name" value="HAD-like"/>
    <property type="match status" value="1"/>
</dbReference>
<keyword evidence="4 10" id="KW-0479">Metal-binding</keyword>
<evidence type="ECO:0000256" key="10">
    <source>
        <dbReference type="RuleBase" id="RU362081"/>
    </source>
</evidence>
<dbReference type="PANTHER" id="PTHR43520:SF8">
    <property type="entry name" value="P-TYPE CU(+) TRANSPORTER"/>
    <property type="match status" value="1"/>
</dbReference>
<feature type="transmembrane region" description="Helical" evidence="10">
    <location>
        <begin position="278"/>
        <end position="297"/>
    </location>
</feature>
<comment type="caution">
    <text evidence="12">The sequence shown here is derived from an EMBL/GenBank/DDBJ whole genome shotgun (WGS) entry which is preliminary data.</text>
</comment>
<dbReference type="SFLD" id="SFLDS00003">
    <property type="entry name" value="Haloacid_Dehalogenase"/>
    <property type="match status" value="1"/>
</dbReference>
<dbReference type="PROSITE" id="PS00154">
    <property type="entry name" value="ATPASE_E1_E2"/>
    <property type="match status" value="1"/>
</dbReference>
<evidence type="ECO:0000256" key="3">
    <source>
        <dbReference type="ARBA" id="ARBA00022692"/>
    </source>
</evidence>
<dbReference type="InterPro" id="IPR023298">
    <property type="entry name" value="ATPase_P-typ_TM_dom_sf"/>
</dbReference>
<dbReference type="PRINTS" id="PR00943">
    <property type="entry name" value="CUATPASE"/>
</dbReference>
<dbReference type="Gene3D" id="3.40.50.1000">
    <property type="entry name" value="HAD superfamily/HAD-like"/>
    <property type="match status" value="1"/>
</dbReference>
<proteinExistence type="inferred from homology"/>
<dbReference type="SFLD" id="SFLDG00002">
    <property type="entry name" value="C1.7:_P-type_atpase_like"/>
    <property type="match status" value="1"/>
</dbReference>
<dbReference type="InterPro" id="IPR023214">
    <property type="entry name" value="HAD_sf"/>
</dbReference>
<feature type="domain" description="HMA" evidence="11">
    <location>
        <begin position="18"/>
        <end position="83"/>
    </location>
</feature>
<dbReference type="InterPro" id="IPR036412">
    <property type="entry name" value="HAD-like_sf"/>
</dbReference>
<dbReference type="Pfam" id="PF00122">
    <property type="entry name" value="E1-E2_ATPase"/>
    <property type="match status" value="1"/>
</dbReference>
<dbReference type="Pfam" id="PF00403">
    <property type="entry name" value="HMA"/>
    <property type="match status" value="2"/>
</dbReference>
<feature type="transmembrane region" description="Helical" evidence="10">
    <location>
        <begin position="459"/>
        <end position="482"/>
    </location>
</feature>
<evidence type="ECO:0000256" key="8">
    <source>
        <dbReference type="ARBA" id="ARBA00022989"/>
    </source>
</evidence>
<evidence type="ECO:0000256" key="1">
    <source>
        <dbReference type="ARBA" id="ARBA00004127"/>
    </source>
</evidence>
<reference evidence="13" key="1">
    <citation type="journal article" date="2019" name="Int. J. Syst. Evol. Microbiol.">
        <title>The Global Catalogue of Microorganisms (GCM) 10K type strain sequencing project: providing services to taxonomists for standard genome sequencing and annotation.</title>
        <authorList>
            <consortium name="The Broad Institute Genomics Platform"/>
            <consortium name="The Broad Institute Genome Sequencing Center for Infectious Disease"/>
            <person name="Wu L."/>
            <person name="Ma J."/>
        </authorList>
    </citation>
    <scope>NUCLEOTIDE SEQUENCE [LARGE SCALE GENOMIC DNA]</scope>
    <source>
        <strain evidence="13">JCM 17110</strain>
    </source>
</reference>
<evidence type="ECO:0000313" key="13">
    <source>
        <dbReference type="Proteomes" id="UP001500795"/>
    </source>
</evidence>
<dbReference type="NCBIfam" id="TIGR01494">
    <property type="entry name" value="ATPase_P-type"/>
    <property type="match status" value="1"/>
</dbReference>
<dbReference type="SFLD" id="SFLDF00027">
    <property type="entry name" value="p-type_atpase"/>
    <property type="match status" value="1"/>
</dbReference>
<dbReference type="InterPro" id="IPR017969">
    <property type="entry name" value="Heavy-metal-associated_CS"/>
</dbReference>
<dbReference type="InterPro" id="IPR059000">
    <property type="entry name" value="ATPase_P-type_domA"/>
</dbReference>
<dbReference type="PANTHER" id="PTHR43520">
    <property type="entry name" value="ATP7, ISOFORM B"/>
    <property type="match status" value="1"/>
</dbReference>
<dbReference type="InterPro" id="IPR027256">
    <property type="entry name" value="P-typ_ATPase_IB"/>
</dbReference>
<evidence type="ECO:0000313" key="12">
    <source>
        <dbReference type="EMBL" id="GAA3539232.1"/>
    </source>
</evidence>
<comment type="subcellular location">
    <subcellularLocation>
        <location evidence="10">Cell membrane</location>
    </subcellularLocation>
    <subcellularLocation>
        <location evidence="1">Endomembrane system</location>
        <topology evidence="1">Multi-pass membrane protein</topology>
    </subcellularLocation>
</comment>
<evidence type="ECO:0000256" key="2">
    <source>
        <dbReference type="ARBA" id="ARBA00006024"/>
    </source>
</evidence>
<feature type="transmembrane region" description="Helical" evidence="10">
    <location>
        <begin position="176"/>
        <end position="197"/>
    </location>
</feature>
<feature type="transmembrane region" description="Helical" evidence="10">
    <location>
        <begin position="250"/>
        <end position="272"/>
    </location>
</feature>
<dbReference type="InterPro" id="IPR018303">
    <property type="entry name" value="ATPase_P-typ_P_site"/>
</dbReference>
<evidence type="ECO:0000256" key="7">
    <source>
        <dbReference type="ARBA" id="ARBA00022967"/>
    </source>
</evidence>
<name>A0ABP6VT01_9GAMM</name>